<feature type="non-terminal residue" evidence="1">
    <location>
        <position position="102"/>
    </location>
</feature>
<dbReference type="GO" id="GO:0000049">
    <property type="term" value="F:tRNA binding"/>
    <property type="evidence" value="ECO:0007669"/>
    <property type="project" value="TreeGrafter"/>
</dbReference>
<evidence type="ECO:0008006" key="3">
    <source>
        <dbReference type="Google" id="ProtNLM"/>
    </source>
</evidence>
<dbReference type="RefSeq" id="XP_014151641.1">
    <property type="nucleotide sequence ID" value="XM_014296166.1"/>
</dbReference>
<evidence type="ECO:0000313" key="2">
    <source>
        <dbReference type="Proteomes" id="UP000054560"/>
    </source>
</evidence>
<dbReference type="Proteomes" id="UP000054560">
    <property type="component" value="Unassembled WGS sequence"/>
</dbReference>
<gene>
    <name evidence="1" type="ORF">SARC_09803</name>
</gene>
<dbReference type="GO" id="GO:1904812">
    <property type="term" value="P:rRNA acetylation involved in maturation of SSU-rRNA"/>
    <property type="evidence" value="ECO:0007669"/>
    <property type="project" value="TreeGrafter"/>
</dbReference>
<sequence length="102" mass="11746">MVRKKIDSRVRTLVENGVKTGHRSFFVLVGDHGRNQIVNLHYILSKATVKSRPSVLWCYKKELGFSSNRKKRMRQIKTKIARGLVDPDTDDPFELFVSATDI</sequence>
<dbReference type="AlphaFoldDB" id="A0A0L0FLT5"/>
<dbReference type="GO" id="GO:0005730">
    <property type="term" value="C:nucleolus"/>
    <property type="evidence" value="ECO:0007669"/>
    <property type="project" value="TreeGrafter"/>
</dbReference>
<accession>A0A0L0FLT5</accession>
<dbReference type="GeneID" id="25910307"/>
<dbReference type="PANTHER" id="PTHR10925:SF5">
    <property type="entry name" value="RNA CYTIDINE ACETYLTRANSFERASE"/>
    <property type="match status" value="1"/>
</dbReference>
<dbReference type="STRING" id="667725.A0A0L0FLT5"/>
<dbReference type="OrthoDB" id="10067491at2759"/>
<protein>
    <recommendedName>
        <fullName evidence="3">N-acetyltransferase 10</fullName>
    </recommendedName>
</protein>
<organism evidence="1 2">
    <name type="scientific">Sphaeroforma arctica JP610</name>
    <dbReference type="NCBI Taxonomy" id="667725"/>
    <lineage>
        <taxon>Eukaryota</taxon>
        <taxon>Ichthyosporea</taxon>
        <taxon>Ichthyophonida</taxon>
        <taxon>Sphaeroforma</taxon>
    </lineage>
</organism>
<dbReference type="EMBL" id="KQ242645">
    <property type="protein sequence ID" value="KNC77739.1"/>
    <property type="molecule type" value="Genomic_DNA"/>
</dbReference>
<dbReference type="PANTHER" id="PTHR10925">
    <property type="entry name" value="N-ACETYLTRANSFERASE 10"/>
    <property type="match status" value="1"/>
</dbReference>
<proteinExistence type="predicted"/>
<dbReference type="InterPro" id="IPR032672">
    <property type="entry name" value="TmcA/NAT10/Kre33"/>
</dbReference>
<evidence type="ECO:0000313" key="1">
    <source>
        <dbReference type="EMBL" id="KNC77739.1"/>
    </source>
</evidence>
<dbReference type="GO" id="GO:0030686">
    <property type="term" value="C:90S preribosome"/>
    <property type="evidence" value="ECO:0007669"/>
    <property type="project" value="TreeGrafter"/>
</dbReference>
<dbReference type="eggNOG" id="KOG2036">
    <property type="taxonomic scope" value="Eukaryota"/>
</dbReference>
<keyword evidence="2" id="KW-1185">Reference proteome</keyword>
<reference evidence="1 2" key="1">
    <citation type="submission" date="2011-02" db="EMBL/GenBank/DDBJ databases">
        <title>The Genome Sequence of Sphaeroforma arctica JP610.</title>
        <authorList>
            <consortium name="The Broad Institute Genome Sequencing Platform"/>
            <person name="Russ C."/>
            <person name="Cuomo C."/>
            <person name="Young S.K."/>
            <person name="Zeng Q."/>
            <person name="Gargeya S."/>
            <person name="Alvarado L."/>
            <person name="Berlin A."/>
            <person name="Chapman S.B."/>
            <person name="Chen Z."/>
            <person name="Freedman E."/>
            <person name="Gellesch M."/>
            <person name="Goldberg J."/>
            <person name="Griggs A."/>
            <person name="Gujja S."/>
            <person name="Heilman E."/>
            <person name="Heiman D."/>
            <person name="Howarth C."/>
            <person name="Mehta T."/>
            <person name="Neiman D."/>
            <person name="Pearson M."/>
            <person name="Roberts A."/>
            <person name="Saif S."/>
            <person name="Shea T."/>
            <person name="Shenoy N."/>
            <person name="Sisk P."/>
            <person name="Stolte C."/>
            <person name="Sykes S."/>
            <person name="White J."/>
            <person name="Yandava C."/>
            <person name="Burger G."/>
            <person name="Gray M.W."/>
            <person name="Holland P.W.H."/>
            <person name="King N."/>
            <person name="Lang F.B.F."/>
            <person name="Roger A.J."/>
            <person name="Ruiz-Trillo I."/>
            <person name="Haas B."/>
            <person name="Nusbaum C."/>
            <person name="Birren B."/>
        </authorList>
    </citation>
    <scope>NUCLEOTIDE SEQUENCE [LARGE SCALE GENOMIC DNA]</scope>
    <source>
        <strain evidence="1 2">JP610</strain>
    </source>
</reference>
<name>A0A0L0FLT5_9EUKA</name>
<dbReference type="GO" id="GO:1990883">
    <property type="term" value="F:18S rRNA cytidine N-acetyltransferase activity"/>
    <property type="evidence" value="ECO:0007669"/>
    <property type="project" value="TreeGrafter"/>
</dbReference>